<proteinExistence type="predicted"/>
<dbReference type="Gene3D" id="1.20.910.10">
    <property type="entry name" value="Heme oxygenase-like"/>
    <property type="match status" value="1"/>
</dbReference>
<protein>
    <submittedName>
        <fullName evidence="1">Biliverdin-producing heme oxygenase</fullName>
    </submittedName>
</protein>
<dbReference type="AlphaFoldDB" id="A0A9X3EP29"/>
<dbReference type="Pfam" id="PF01126">
    <property type="entry name" value="Heme_oxygenase"/>
    <property type="match status" value="1"/>
</dbReference>
<dbReference type="EMBL" id="JAPNKE010000002">
    <property type="protein sequence ID" value="MCY1007682.1"/>
    <property type="molecule type" value="Genomic_DNA"/>
</dbReference>
<dbReference type="InterPro" id="IPR016053">
    <property type="entry name" value="Haem_Oase-like"/>
</dbReference>
<dbReference type="CDD" id="cd19166">
    <property type="entry name" value="HemeO-bac"/>
    <property type="match status" value="1"/>
</dbReference>
<comment type="caution">
    <text evidence="1">The sequence shown here is derived from an EMBL/GenBank/DDBJ whole genome shotgun (WGS) entry which is preliminary data.</text>
</comment>
<reference evidence="1" key="1">
    <citation type="submission" date="2022-11" db="EMBL/GenBank/DDBJ databases">
        <title>Minimal conservation of predation-associated metabolite biosynthetic gene clusters underscores biosynthetic potential of Myxococcota including descriptions for ten novel species: Archangium lansinium sp. nov., Myxococcus landrumus sp. nov., Nannocystis bai.</title>
        <authorList>
            <person name="Ahearne A."/>
            <person name="Stevens C."/>
            <person name="Phillips K."/>
        </authorList>
    </citation>
    <scope>NUCLEOTIDE SEQUENCE</scope>
    <source>
        <strain evidence="1">Na p29</strain>
    </source>
</reference>
<evidence type="ECO:0000313" key="2">
    <source>
        <dbReference type="Proteomes" id="UP001150924"/>
    </source>
</evidence>
<dbReference type="InterPro" id="IPR016084">
    <property type="entry name" value="Haem_Oase-like_multi-hlx"/>
</dbReference>
<evidence type="ECO:0000313" key="1">
    <source>
        <dbReference type="EMBL" id="MCY1007682.1"/>
    </source>
</evidence>
<dbReference type="SUPFAM" id="SSF48613">
    <property type="entry name" value="Heme oxygenase-like"/>
    <property type="match status" value="1"/>
</dbReference>
<dbReference type="GO" id="GO:0006788">
    <property type="term" value="P:heme oxidation"/>
    <property type="evidence" value="ECO:0007669"/>
    <property type="project" value="InterPro"/>
</dbReference>
<dbReference type="GO" id="GO:0004392">
    <property type="term" value="F:heme oxygenase (decyclizing) activity"/>
    <property type="evidence" value="ECO:0007669"/>
    <property type="project" value="InterPro"/>
</dbReference>
<dbReference type="Proteomes" id="UP001150924">
    <property type="component" value="Unassembled WGS sequence"/>
</dbReference>
<keyword evidence="2" id="KW-1185">Reference proteome</keyword>
<sequence length="204" mass="21942">MTAAREPLRRLKDGTADLHQQAELHVRILDADATLTDYRHYLAAMLGYHAPLEDVLQAHDGLRAAGFDAAARRRAPMLAADLLALGDDPRGAPRCTSLPSVTSLARALGVAYVLEGSTLGGRYILAKLPPPLVRLRGRATAFLTGHGAETGSRWRAFAAIVARELVTPAAEDEAVFGARETFVRLIDWLAPRTRAAGESLQEAS</sequence>
<name>A0A9X3EP29_9BACT</name>
<accession>A0A9X3EP29</accession>
<gene>
    <name evidence="1" type="ORF">OV079_19430</name>
</gene>
<organism evidence="1 2">
    <name type="scientific">Nannocystis pusilla</name>
    <dbReference type="NCBI Taxonomy" id="889268"/>
    <lineage>
        <taxon>Bacteria</taxon>
        <taxon>Pseudomonadati</taxon>
        <taxon>Myxococcota</taxon>
        <taxon>Polyangia</taxon>
        <taxon>Nannocystales</taxon>
        <taxon>Nannocystaceae</taxon>
        <taxon>Nannocystis</taxon>
    </lineage>
</organism>
<dbReference type="RefSeq" id="WP_267770323.1">
    <property type="nucleotide sequence ID" value="NZ_JAPNKE010000002.1"/>
</dbReference>